<evidence type="ECO:0000313" key="1">
    <source>
        <dbReference type="EMBL" id="MEH7827477.1"/>
    </source>
</evidence>
<comment type="caution">
    <text evidence="1">The sequence shown here is derived from an EMBL/GenBank/DDBJ whole genome shotgun (WGS) entry which is preliminary data.</text>
</comment>
<sequence length="179" mass="19474">MPILLALLAAAGGIVFWMMRARNAAHAAHAAQDLADMAGDVMSAARRFGFRRRHDEHPVDSLQDRNVAVAGIGLSFLEMGALPTAEQHEALLISLQHRLGMTEPAAREAAILGRWLMQECSGAQQGLTRLARRLYKLGGANGFSALMDVLRDVAAKAEGTLAPRQKDALEEIGRIWKLR</sequence>
<name>A0ABU8BS00_9RHOB</name>
<gene>
    <name evidence="1" type="ORF">V6590_04885</name>
</gene>
<accession>A0ABU8BS00</accession>
<evidence type="ECO:0008006" key="3">
    <source>
        <dbReference type="Google" id="ProtNLM"/>
    </source>
</evidence>
<proteinExistence type="predicted"/>
<evidence type="ECO:0000313" key="2">
    <source>
        <dbReference type="Proteomes" id="UP001431963"/>
    </source>
</evidence>
<protein>
    <recommendedName>
        <fullName evidence="3">Tellurite resistance protein TerB</fullName>
    </recommendedName>
</protein>
<keyword evidence="2" id="KW-1185">Reference proteome</keyword>
<organism evidence="1 2">
    <name type="scientific">Gemmobacter denitrificans</name>
    <dbReference type="NCBI Taxonomy" id="3123040"/>
    <lineage>
        <taxon>Bacteria</taxon>
        <taxon>Pseudomonadati</taxon>
        <taxon>Pseudomonadota</taxon>
        <taxon>Alphaproteobacteria</taxon>
        <taxon>Rhodobacterales</taxon>
        <taxon>Paracoccaceae</taxon>
        <taxon>Gemmobacter</taxon>
    </lineage>
</organism>
<dbReference type="Proteomes" id="UP001431963">
    <property type="component" value="Unassembled WGS sequence"/>
</dbReference>
<dbReference type="RefSeq" id="WP_335420393.1">
    <property type="nucleotide sequence ID" value="NZ_JBALHR010000002.1"/>
</dbReference>
<reference evidence="1" key="1">
    <citation type="submission" date="2024-02" db="EMBL/GenBank/DDBJ databases">
        <title>Genome sequences of strain Gemmobacter sp. JM10B15.</title>
        <authorList>
            <person name="Zhang M."/>
        </authorList>
    </citation>
    <scope>NUCLEOTIDE SEQUENCE</scope>
    <source>
        <strain evidence="1">JM10B15</strain>
    </source>
</reference>
<dbReference type="EMBL" id="JBALHR010000002">
    <property type="protein sequence ID" value="MEH7827477.1"/>
    <property type="molecule type" value="Genomic_DNA"/>
</dbReference>